<comment type="caution">
    <text evidence="5">The sequence shown here is derived from an EMBL/GenBank/DDBJ whole genome shotgun (WGS) entry which is preliminary data.</text>
</comment>
<feature type="domain" description="Amidase" evidence="4">
    <location>
        <begin position="274"/>
        <end position="704"/>
    </location>
</feature>
<dbReference type="InterPro" id="IPR023631">
    <property type="entry name" value="Amidase_dom"/>
</dbReference>
<reference evidence="5 6" key="1">
    <citation type="submission" date="2019-11" db="EMBL/GenBank/DDBJ databases">
        <title>Venturia inaequalis Genome Resource.</title>
        <authorList>
            <person name="Lichtner F.J."/>
        </authorList>
    </citation>
    <scope>NUCLEOTIDE SEQUENCE [LARGE SCALE GENOMIC DNA]</scope>
    <source>
        <strain evidence="5">Bline_iso_100314</strain>
    </source>
</reference>
<name>A0A8H3UI44_VENIN</name>
<dbReference type="PANTHER" id="PTHR11895">
    <property type="entry name" value="TRANSAMIDASE"/>
    <property type="match status" value="1"/>
</dbReference>
<dbReference type="Pfam" id="PF00857">
    <property type="entry name" value="Isochorismatase"/>
    <property type="match status" value="1"/>
</dbReference>
<dbReference type="InterPro" id="IPR000120">
    <property type="entry name" value="Amidase"/>
</dbReference>
<dbReference type="AlphaFoldDB" id="A0A8H3UI44"/>
<organism evidence="5 6">
    <name type="scientific">Venturia inaequalis</name>
    <name type="common">Apple scab fungus</name>
    <dbReference type="NCBI Taxonomy" id="5025"/>
    <lineage>
        <taxon>Eukaryota</taxon>
        <taxon>Fungi</taxon>
        <taxon>Dikarya</taxon>
        <taxon>Ascomycota</taxon>
        <taxon>Pezizomycotina</taxon>
        <taxon>Dothideomycetes</taxon>
        <taxon>Pleosporomycetidae</taxon>
        <taxon>Venturiales</taxon>
        <taxon>Venturiaceae</taxon>
        <taxon>Venturia</taxon>
    </lineage>
</organism>
<dbReference type="InterPro" id="IPR000868">
    <property type="entry name" value="Isochorismatase-like_dom"/>
</dbReference>
<dbReference type="InterPro" id="IPR036928">
    <property type="entry name" value="AS_sf"/>
</dbReference>
<dbReference type="PANTHER" id="PTHR11895:SF169">
    <property type="entry name" value="GLUTAMYL-TRNA(GLN) AMIDOTRANSFERASE"/>
    <property type="match status" value="1"/>
</dbReference>
<evidence type="ECO:0000259" key="3">
    <source>
        <dbReference type="Pfam" id="PF00857"/>
    </source>
</evidence>
<feature type="compositionally biased region" description="Basic and acidic residues" evidence="2">
    <location>
        <begin position="83"/>
        <end position="96"/>
    </location>
</feature>
<evidence type="ECO:0000313" key="6">
    <source>
        <dbReference type="Proteomes" id="UP000433883"/>
    </source>
</evidence>
<evidence type="ECO:0000256" key="2">
    <source>
        <dbReference type="SAM" id="MobiDB-lite"/>
    </source>
</evidence>
<dbReference type="Gene3D" id="1.20.58.1700">
    <property type="match status" value="1"/>
</dbReference>
<dbReference type="Proteomes" id="UP000433883">
    <property type="component" value="Unassembled WGS sequence"/>
</dbReference>
<dbReference type="InterPro" id="IPR036380">
    <property type="entry name" value="Isochorismatase-like_sf"/>
</dbReference>
<evidence type="ECO:0000259" key="4">
    <source>
        <dbReference type="Pfam" id="PF01425"/>
    </source>
</evidence>
<comment type="similarity">
    <text evidence="1">Belongs to the isochorismatase family.</text>
</comment>
<feature type="domain" description="Isochorismatase-like" evidence="3">
    <location>
        <begin position="22"/>
        <end position="213"/>
    </location>
</feature>
<gene>
    <name evidence="5" type="ORF">BLS_005093</name>
</gene>
<feature type="region of interest" description="Disordered" evidence="2">
    <location>
        <begin position="83"/>
        <end position="111"/>
    </location>
</feature>
<evidence type="ECO:0008006" key="7">
    <source>
        <dbReference type="Google" id="ProtNLM"/>
    </source>
</evidence>
<dbReference type="CDD" id="cd00431">
    <property type="entry name" value="cysteine_hydrolases"/>
    <property type="match status" value="1"/>
</dbReference>
<proteinExistence type="inferred from homology"/>
<sequence length="723" mass="77747">MGKSYSLDAAKPYKFIFEVERTALVIIDVQKDFVDPDGFGAIQCGSEEIFASVRDVVPRIKKVLDISRDIGLHVFHTREGHEPDLSDLASSKRDRQVNSPNGHHTLGIGEKGPMGRLLVRGEEGHGIVEELGPVPGEVVVDKPGKGSFWGTDFHRKLMARGITHLLFCGVTTECCVTTTVREANDRGYECCILEDCTGGFNEDFVTNSLGMISAYDGLFGYAAHSSQLLSQTAPVTPPESPSLNPESNAINKSMDLRSLKQQYKQGTLDPRTLIDTIFDRIQAYQLKDPSVWILLRQQADVMKDAIELTSRWAGKALPPLYGIPFAVKDNIDVAGMTTTVACAEYAYIAQDTAPAVAALLVAGAILIGKTNMDQFATGLSGCRSPHGSPRSIYGGGSYISGGSSSGSGVSVAADLVSFSLGTDTAGSGRVPAAFNGIVGFKPTKGTLSARGVVPACRSLDTLSIFAHTTNDARAIWQIADCYDPEDSYAKLPSTLPLLASEYRGVKEAGFTFAIPPTSALEACSEAFRKLFASSIATVTKTGGRLQPLSEEEYAPFKAASDLLYTGSLVYERIASIGPTFIDSNLTALHPTTRALFTSVSQRPPKPWQIFEDQMKQATYTRQVQQLFAKKIDVLLLPTVPFHPTLEQMEKDPIGLNAQMGVFTHFANVLDLCAVSLNAGFYEGVGGEGMMPFGVQLVCGSGLDGKVFDIAKVVEGAFEEGVVR</sequence>
<dbReference type="GO" id="GO:0003824">
    <property type="term" value="F:catalytic activity"/>
    <property type="evidence" value="ECO:0007669"/>
    <property type="project" value="InterPro"/>
</dbReference>
<dbReference type="Gene3D" id="3.40.50.850">
    <property type="entry name" value="Isochorismatase-like"/>
    <property type="match status" value="1"/>
</dbReference>
<dbReference type="Pfam" id="PF01425">
    <property type="entry name" value="Amidase"/>
    <property type="match status" value="1"/>
</dbReference>
<dbReference type="SUPFAM" id="SSF52499">
    <property type="entry name" value="Isochorismatase-like hydrolases"/>
    <property type="match status" value="1"/>
</dbReference>
<dbReference type="EMBL" id="WNWQ01000343">
    <property type="protein sequence ID" value="KAE9970080.1"/>
    <property type="molecule type" value="Genomic_DNA"/>
</dbReference>
<evidence type="ECO:0000313" key="5">
    <source>
        <dbReference type="EMBL" id="KAE9970080.1"/>
    </source>
</evidence>
<evidence type="ECO:0000256" key="1">
    <source>
        <dbReference type="ARBA" id="ARBA00006336"/>
    </source>
</evidence>
<protein>
    <recommendedName>
        <fullName evidence="7">Amidase signature enzyme</fullName>
    </recommendedName>
</protein>
<accession>A0A8H3UI44</accession>
<dbReference type="SUPFAM" id="SSF75304">
    <property type="entry name" value="Amidase signature (AS) enzymes"/>
    <property type="match status" value="1"/>
</dbReference>
<dbReference type="OrthoDB" id="167809at2759"/>
<dbReference type="Gene3D" id="3.90.1300.10">
    <property type="entry name" value="Amidase signature (AS) domain"/>
    <property type="match status" value="1"/>
</dbReference>